<dbReference type="PROSITE" id="PS50044">
    <property type="entry name" value="SIGMA54_3"/>
    <property type="match status" value="1"/>
</dbReference>
<dbReference type="GO" id="GO:0016987">
    <property type="term" value="F:sigma factor activity"/>
    <property type="evidence" value="ECO:0007669"/>
    <property type="project" value="UniProtKB-KW"/>
</dbReference>
<dbReference type="PRINTS" id="PR00045">
    <property type="entry name" value="SIGMA54FCT"/>
</dbReference>
<feature type="domain" description="RNA polymerase sigma factor 54 core-binding" evidence="12">
    <location>
        <begin position="149"/>
        <end position="336"/>
    </location>
</feature>
<dbReference type="GO" id="GO:0016779">
    <property type="term" value="F:nucleotidyltransferase activity"/>
    <property type="evidence" value="ECO:0007669"/>
    <property type="project" value="UniProtKB-KW"/>
</dbReference>
<dbReference type="GO" id="GO:0003677">
    <property type="term" value="F:DNA binding"/>
    <property type="evidence" value="ECO:0007669"/>
    <property type="project" value="UniProtKB-KW"/>
</dbReference>
<keyword evidence="16" id="KW-1185">Reference proteome</keyword>
<dbReference type="NCBIfam" id="TIGR02395">
    <property type="entry name" value="rpoN_sigma"/>
    <property type="match status" value="1"/>
</dbReference>
<dbReference type="InterPro" id="IPR007634">
    <property type="entry name" value="RNA_pol_sigma_54_DNA-bd"/>
</dbReference>
<dbReference type="Proteomes" id="UP001055303">
    <property type="component" value="Unassembled WGS sequence"/>
</dbReference>
<dbReference type="PROSITE" id="PS00717">
    <property type="entry name" value="SIGMA54_1"/>
    <property type="match status" value="1"/>
</dbReference>
<feature type="region of interest" description="Disordered" evidence="10">
    <location>
        <begin position="50"/>
        <end position="131"/>
    </location>
</feature>
<dbReference type="Gene3D" id="1.10.10.60">
    <property type="entry name" value="Homeodomain-like"/>
    <property type="match status" value="1"/>
</dbReference>
<dbReference type="GO" id="GO:0001216">
    <property type="term" value="F:DNA-binding transcription activator activity"/>
    <property type="evidence" value="ECO:0007669"/>
    <property type="project" value="InterPro"/>
</dbReference>
<dbReference type="RefSeq" id="WP_144761483.1">
    <property type="nucleotide sequence ID" value="NZ_BPQI01000023.1"/>
</dbReference>
<dbReference type="PANTHER" id="PTHR32248">
    <property type="entry name" value="RNA POLYMERASE SIGMA-54 FACTOR"/>
    <property type="match status" value="1"/>
</dbReference>
<comment type="function">
    <text evidence="9">Sigma factors are initiation factors that promote the attachment of RNA polymerase to specific initiation sites and are then released.</text>
</comment>
<dbReference type="PIRSF" id="PIRSF000774">
    <property type="entry name" value="RpoN"/>
    <property type="match status" value="1"/>
</dbReference>
<sequence>MSLLQRLEMRQGQALVMTPQLLQAIKLLQLSQLDLAAYVEAELERNPLLERVEGASPDGAPEAQEAAAEARERFEDGSFSGSDEAWSGSAELDPGRGEIDTGFETRLDNVFPDDTPPPAREATAGDMLSLTPAPYGSTGGSFDAEAPDFEATLTAETSLREHLASQLELATPDPVDRLIGGFLIDAVDEAGYLRESLDGVAERLGASLDRVAGILRLIQGFDPSGVGARDLAECLAIQLREKDRFDPAMQALVSRLDLVAKRDFAALRRLCGVDDEDLVEMLGEIRRLEPKPGRAFGASAVEVLIPDVFVRPAPDGSWLVELNSETLPRVLVNQSYYARVSRGAANDTDKAFLSDCLQTANWLTRSLEQRARTILKVATEIVRQQDGFFLHGVTHLRPLNLKTVAEAIGMHESTVSRVTSNKAIGTSRGTLEMKYFFTAAIPGAAGAAAHSSEAVRYRIKQLVDAEPPDDVLSDDALVQKLRSEGVDIARRTVAKYRESLRIPSSIERRRERYAQGGAQGGSGGGAGALALR</sequence>
<dbReference type="InterPro" id="IPR000394">
    <property type="entry name" value="RNA_pol_sigma_54"/>
</dbReference>
<reference evidence="13" key="3">
    <citation type="submission" date="2021-08" db="EMBL/GenBank/DDBJ databases">
        <authorList>
            <person name="Tani A."/>
            <person name="Ola A."/>
            <person name="Ogura Y."/>
            <person name="Katsura K."/>
            <person name="Hayashi T."/>
        </authorList>
    </citation>
    <scope>NUCLEOTIDE SEQUENCE</scope>
    <source>
        <strain evidence="13">DSM 22415</strain>
    </source>
</reference>
<dbReference type="PANTHER" id="PTHR32248:SF4">
    <property type="entry name" value="RNA POLYMERASE SIGMA-54 FACTOR"/>
    <property type="match status" value="1"/>
</dbReference>
<evidence type="ECO:0000313" key="16">
    <source>
        <dbReference type="Proteomes" id="UP001055303"/>
    </source>
</evidence>
<comment type="similarity">
    <text evidence="1 9">Belongs to the sigma-54 factor family.</text>
</comment>
<accession>A0A564FUG9</accession>
<protein>
    <recommendedName>
        <fullName evidence="9">RNA polymerase sigma-54 factor</fullName>
    </recommendedName>
</protein>
<dbReference type="EMBL" id="CABFVH010000005">
    <property type="protein sequence ID" value="VUF11504.1"/>
    <property type="molecule type" value="Genomic_DNA"/>
</dbReference>
<evidence type="ECO:0000256" key="5">
    <source>
        <dbReference type="ARBA" id="ARBA00023015"/>
    </source>
</evidence>
<dbReference type="NCBIfam" id="NF009118">
    <property type="entry name" value="PRK12469.1"/>
    <property type="match status" value="1"/>
</dbReference>
<keyword evidence="4 9" id="KW-0548">Nucleotidyltransferase</keyword>
<evidence type="ECO:0000259" key="11">
    <source>
        <dbReference type="Pfam" id="PF04552"/>
    </source>
</evidence>
<dbReference type="InterPro" id="IPR007046">
    <property type="entry name" value="RNA_pol_sigma_54_core-bd"/>
</dbReference>
<dbReference type="Gene3D" id="1.10.10.1330">
    <property type="entry name" value="RNA polymerase sigma-54 factor, core-binding domain"/>
    <property type="match status" value="1"/>
</dbReference>
<evidence type="ECO:0000256" key="10">
    <source>
        <dbReference type="SAM" id="MobiDB-lite"/>
    </source>
</evidence>
<evidence type="ECO:0000313" key="15">
    <source>
        <dbReference type="Proteomes" id="UP000401717"/>
    </source>
</evidence>
<evidence type="ECO:0000259" key="12">
    <source>
        <dbReference type="Pfam" id="PF04963"/>
    </source>
</evidence>
<dbReference type="PROSITE" id="PS00718">
    <property type="entry name" value="SIGMA54_2"/>
    <property type="match status" value="1"/>
</dbReference>
<dbReference type="InterPro" id="IPR038709">
    <property type="entry name" value="RpoN_core-bd_sf"/>
</dbReference>
<dbReference type="GO" id="GO:0006352">
    <property type="term" value="P:DNA-templated transcription initiation"/>
    <property type="evidence" value="ECO:0007669"/>
    <property type="project" value="InterPro"/>
</dbReference>
<dbReference type="Pfam" id="PF04963">
    <property type="entry name" value="Sigma54_CBD"/>
    <property type="match status" value="1"/>
</dbReference>
<dbReference type="EMBL" id="BPQI01000023">
    <property type="protein sequence ID" value="GJD55265.1"/>
    <property type="molecule type" value="Genomic_DNA"/>
</dbReference>
<keyword evidence="7 9" id="KW-0238">DNA-binding</keyword>
<evidence type="ECO:0000256" key="7">
    <source>
        <dbReference type="ARBA" id="ARBA00023125"/>
    </source>
</evidence>
<evidence type="ECO:0000313" key="13">
    <source>
        <dbReference type="EMBL" id="GJD55265.1"/>
    </source>
</evidence>
<proteinExistence type="inferred from homology"/>
<feature type="compositionally biased region" description="Basic and acidic residues" evidence="10">
    <location>
        <begin position="93"/>
        <end position="107"/>
    </location>
</feature>
<organism evidence="14 15">
    <name type="scientific">Methylobacterium dankookense</name>
    <dbReference type="NCBI Taxonomy" id="560405"/>
    <lineage>
        <taxon>Bacteria</taxon>
        <taxon>Pseudomonadati</taxon>
        <taxon>Pseudomonadota</taxon>
        <taxon>Alphaproteobacteria</taxon>
        <taxon>Hyphomicrobiales</taxon>
        <taxon>Methylobacteriaceae</taxon>
        <taxon>Methylobacterium</taxon>
    </lineage>
</organism>
<evidence type="ECO:0000256" key="1">
    <source>
        <dbReference type="ARBA" id="ARBA00008798"/>
    </source>
</evidence>
<evidence type="ECO:0000313" key="14">
    <source>
        <dbReference type="EMBL" id="VUF11504.1"/>
    </source>
</evidence>
<feature type="domain" description="RNA polymerase sigma factor 54 DNA-binding" evidence="11">
    <location>
        <begin position="351"/>
        <end position="510"/>
    </location>
</feature>
<evidence type="ECO:0000256" key="2">
    <source>
        <dbReference type="ARBA" id="ARBA00022478"/>
    </source>
</evidence>
<keyword evidence="2 9" id="KW-0240">DNA-directed RNA polymerase</keyword>
<keyword evidence="8 9" id="KW-0804">Transcription</keyword>
<feature type="compositionally biased region" description="Gly residues" evidence="10">
    <location>
        <begin position="517"/>
        <end position="532"/>
    </location>
</feature>
<feature type="region of interest" description="Disordered" evidence="10">
    <location>
        <begin position="512"/>
        <end position="532"/>
    </location>
</feature>
<reference evidence="13" key="2">
    <citation type="journal article" date="2021" name="Front. Microbiol.">
        <title>Comprehensive Comparative Genomics and Phenotyping of Methylobacterium Species.</title>
        <authorList>
            <person name="Alessa O."/>
            <person name="Ogura Y."/>
            <person name="Fujitani Y."/>
            <person name="Takami H."/>
            <person name="Hayashi T."/>
            <person name="Sahin N."/>
            <person name="Tani A."/>
        </authorList>
    </citation>
    <scope>NUCLEOTIDE SEQUENCE</scope>
    <source>
        <strain evidence="13">DSM 22415</strain>
    </source>
</reference>
<evidence type="ECO:0000256" key="6">
    <source>
        <dbReference type="ARBA" id="ARBA00023082"/>
    </source>
</evidence>
<evidence type="ECO:0000256" key="8">
    <source>
        <dbReference type="ARBA" id="ARBA00023163"/>
    </source>
</evidence>
<name>A0A564FUG9_9HYPH</name>
<dbReference type="Pfam" id="PF00309">
    <property type="entry name" value="Sigma54_AID"/>
    <property type="match status" value="1"/>
</dbReference>
<gene>
    <name evidence="14" type="primary">rpoN2</name>
    <name evidence="13" type="ORF">IFDJLNFL_1149</name>
    <name evidence="14" type="ORF">MTDSW087_01186</name>
</gene>
<dbReference type="OrthoDB" id="9814402at2"/>
<evidence type="ECO:0000256" key="3">
    <source>
        <dbReference type="ARBA" id="ARBA00022679"/>
    </source>
</evidence>
<reference evidence="14 15" key="1">
    <citation type="submission" date="2019-06" db="EMBL/GenBank/DDBJ databases">
        <authorList>
            <person name="Rodrigo-Torres L."/>
            <person name="Arahal R. D."/>
            <person name="Lucena T."/>
        </authorList>
    </citation>
    <scope>NUCLEOTIDE SEQUENCE [LARGE SCALE GENOMIC DNA]</scope>
    <source>
        <strain evidence="14 15">SW08-7</strain>
    </source>
</reference>
<keyword evidence="6 9" id="KW-0731">Sigma factor</keyword>
<evidence type="ECO:0000256" key="9">
    <source>
        <dbReference type="PIRNR" id="PIRNR000774"/>
    </source>
</evidence>
<keyword evidence="5 9" id="KW-0805">Transcription regulation</keyword>
<dbReference type="GO" id="GO:0000428">
    <property type="term" value="C:DNA-directed RNA polymerase complex"/>
    <property type="evidence" value="ECO:0007669"/>
    <property type="project" value="UniProtKB-KW"/>
</dbReference>
<dbReference type="NCBIfam" id="NF004596">
    <property type="entry name" value="PRK05932.1-3"/>
    <property type="match status" value="1"/>
</dbReference>
<keyword evidence="3 9" id="KW-0808">Transferase</keyword>
<dbReference type="Pfam" id="PF04552">
    <property type="entry name" value="Sigma54_DBD"/>
    <property type="match status" value="1"/>
</dbReference>
<dbReference type="Proteomes" id="UP000401717">
    <property type="component" value="Unassembled WGS sequence"/>
</dbReference>
<evidence type="ECO:0000256" key="4">
    <source>
        <dbReference type="ARBA" id="ARBA00022695"/>
    </source>
</evidence>
<dbReference type="AlphaFoldDB" id="A0A564FUG9"/>